<dbReference type="STRING" id="1210089.GCA_001613165_02182"/>
<dbReference type="InterPro" id="IPR049078">
    <property type="entry name" value="T7SS_EccA1-like_N"/>
</dbReference>
<dbReference type="GO" id="GO:0043565">
    <property type="term" value="F:sequence-specific DNA binding"/>
    <property type="evidence" value="ECO:0007669"/>
    <property type="project" value="InterPro"/>
</dbReference>
<dbReference type="GO" id="GO:0016887">
    <property type="term" value="F:ATP hydrolysis activity"/>
    <property type="evidence" value="ECO:0007669"/>
    <property type="project" value="InterPro"/>
</dbReference>
<keyword evidence="7" id="KW-0238">DNA-binding</keyword>
<dbReference type="Pfam" id="PF12833">
    <property type="entry name" value="HTH_18"/>
    <property type="match status" value="1"/>
</dbReference>
<keyword evidence="3" id="KW-0963">Cytoplasm</keyword>
<evidence type="ECO:0000313" key="10">
    <source>
        <dbReference type="EMBL" id="RDI55334.1"/>
    </source>
</evidence>
<feature type="domain" description="HTH araC/xylS-type" evidence="9">
    <location>
        <begin position="634"/>
        <end position="734"/>
    </location>
</feature>
<evidence type="ECO:0000256" key="1">
    <source>
        <dbReference type="ARBA" id="ARBA00004496"/>
    </source>
</evidence>
<dbReference type="InterPro" id="IPR018062">
    <property type="entry name" value="HTH_AraC-typ_CS"/>
</dbReference>
<keyword evidence="8" id="KW-0804">Transcription</keyword>
<protein>
    <submittedName>
        <fullName evidence="10">Type VII secretion ATPase EccA</fullName>
    </submittedName>
</protein>
<evidence type="ECO:0000256" key="5">
    <source>
        <dbReference type="ARBA" id="ARBA00022840"/>
    </source>
</evidence>
<dbReference type="InterPro" id="IPR011990">
    <property type="entry name" value="TPR-like_helical_dom_sf"/>
</dbReference>
<evidence type="ECO:0000256" key="6">
    <source>
        <dbReference type="ARBA" id="ARBA00023015"/>
    </source>
</evidence>
<comment type="caution">
    <text evidence="10">The sequence shown here is derived from an EMBL/GenBank/DDBJ whole genome shotgun (WGS) entry which is preliminary data.</text>
</comment>
<dbReference type="InterPro" id="IPR003593">
    <property type="entry name" value="AAA+_ATPase"/>
</dbReference>
<evidence type="ECO:0000313" key="11">
    <source>
        <dbReference type="Proteomes" id="UP000255355"/>
    </source>
</evidence>
<evidence type="ECO:0000256" key="3">
    <source>
        <dbReference type="ARBA" id="ARBA00022490"/>
    </source>
</evidence>
<dbReference type="PANTHER" id="PTHR43392">
    <property type="entry name" value="AAA-TYPE ATPASE FAMILY PROTEIN / ANKYRIN REPEAT FAMILY PROTEIN"/>
    <property type="match status" value="1"/>
</dbReference>
<dbReference type="InterPro" id="IPR009057">
    <property type="entry name" value="Homeodomain-like_sf"/>
</dbReference>
<comment type="subcellular location">
    <subcellularLocation>
        <location evidence="1">Cytoplasm</location>
    </subcellularLocation>
</comment>
<dbReference type="NCBIfam" id="TIGR03922">
    <property type="entry name" value="T7SS_EccA"/>
    <property type="match status" value="1"/>
</dbReference>
<dbReference type="PROSITE" id="PS01124">
    <property type="entry name" value="HTH_ARAC_FAMILY_2"/>
    <property type="match status" value="1"/>
</dbReference>
<name>A0A370HDM3_9NOCA</name>
<dbReference type="Pfam" id="PF17866">
    <property type="entry name" value="AAA_lid_6"/>
    <property type="match status" value="1"/>
</dbReference>
<reference evidence="10 11" key="1">
    <citation type="submission" date="2018-07" db="EMBL/GenBank/DDBJ databases">
        <title>Genomic Encyclopedia of Type Strains, Phase IV (KMG-IV): sequencing the most valuable type-strain genomes for metagenomic binning, comparative biology and taxonomic classification.</title>
        <authorList>
            <person name="Goeker M."/>
        </authorList>
    </citation>
    <scope>NUCLEOTIDE SEQUENCE [LARGE SCALE GENOMIC DNA]</scope>
    <source>
        <strain evidence="10 11">DSM 44952</strain>
    </source>
</reference>
<dbReference type="InterPro" id="IPR003959">
    <property type="entry name" value="ATPase_AAA_core"/>
</dbReference>
<dbReference type="PROSITE" id="PS00041">
    <property type="entry name" value="HTH_ARAC_FAMILY_1"/>
    <property type="match status" value="1"/>
</dbReference>
<evidence type="ECO:0000256" key="4">
    <source>
        <dbReference type="ARBA" id="ARBA00022741"/>
    </source>
</evidence>
<dbReference type="SUPFAM" id="SSF52540">
    <property type="entry name" value="P-loop containing nucleoside triphosphate hydrolases"/>
    <property type="match status" value="1"/>
</dbReference>
<sequence>MGNAIVSSNRQAQRAFDAGVLSLGLPIEGQESAPDLQYARLAFQRATEWDPTMCDAWLGRAAAGEVTGEVLFHLHKTSAGTLYREQRRIGLSPGRLVSRFPLGLFIDYPLSGYAEIWLAWAAHLIGERGYDEAERVLDELEDHRTSRFEKPDRLGGNRIAVGDMDRRVAAYVRGVLHYNTQRWPDVMSVLTGSAEWDDPFLATGAHVMVGSACAQLGLFGEAIRRMAQAEAGPIPAARPLAMFCRGLCLRETGGEDEAQALFEKVYSQAPDFEANAVAMRDRGYRITVTSREAIELRTDRWDPASAPSIESMQRAEVEDRAKTILAEARGELDRQIGLGAVKTQVAKLQSTAQLAKIRAEKGLSAAPRGQHLAFTGPPGTGKTTIARVVAKIYCGVGILRTDRVVEAKRGDFVGQHLGSTAIKTEKLIDTAMDGVLFIDEAYTLIQSGLSGGDAFGREAVDTLLARMENDRDRLVVIIAGYDGEIDRLLQANDGLSSRFSKRIQFPSYTPEELARIATLIAGTRDSQLSEDAQKLLVRACEQLYSLESTDQSGAPRRGVDLAGNGRFVRNVIEAAEEEREFRLANDDSLDLSAADETLLMRIEADDMHIALTTLLTSLNVGIDVEPESAPALVQAAKDVADRRLAEPDLSPVMLARELNVSLRTLQRSFTAVGESITAYIRHRRLEEARRALTTSPHRLSISELAAHWQFSDSSHFIRSFKKAYGRTPAEYLRVTGPDGTRAGVGVP</sequence>
<dbReference type="InterPro" id="IPR027417">
    <property type="entry name" value="P-loop_NTPase"/>
</dbReference>
<dbReference type="Pfam" id="PF21545">
    <property type="entry name" value="T7SS_EccA1_N"/>
    <property type="match status" value="1"/>
</dbReference>
<dbReference type="Proteomes" id="UP000255355">
    <property type="component" value="Unassembled WGS sequence"/>
</dbReference>
<dbReference type="Gene3D" id="1.10.10.60">
    <property type="entry name" value="Homeodomain-like"/>
    <property type="match status" value="1"/>
</dbReference>
<dbReference type="GO" id="GO:0005737">
    <property type="term" value="C:cytoplasm"/>
    <property type="evidence" value="ECO:0007669"/>
    <property type="project" value="UniProtKB-SubCell"/>
</dbReference>
<keyword evidence="11" id="KW-1185">Reference proteome</keyword>
<keyword evidence="5" id="KW-0067">ATP-binding</keyword>
<dbReference type="AlphaFoldDB" id="A0A370HDM3"/>
<keyword evidence="6" id="KW-0805">Transcription regulation</keyword>
<dbReference type="InterPro" id="IPR050773">
    <property type="entry name" value="CbxX/CfxQ_RuBisCO_ESX"/>
</dbReference>
<dbReference type="PANTHER" id="PTHR43392:SF2">
    <property type="entry name" value="AAA-TYPE ATPASE FAMILY PROTEIN _ ANKYRIN REPEAT FAMILY PROTEIN"/>
    <property type="match status" value="1"/>
</dbReference>
<accession>A0A370HDM3</accession>
<evidence type="ECO:0000256" key="2">
    <source>
        <dbReference type="ARBA" id="ARBA00010378"/>
    </source>
</evidence>
<dbReference type="SUPFAM" id="SSF48452">
    <property type="entry name" value="TPR-like"/>
    <property type="match status" value="1"/>
</dbReference>
<dbReference type="GO" id="GO:0005524">
    <property type="term" value="F:ATP binding"/>
    <property type="evidence" value="ECO:0007669"/>
    <property type="project" value="UniProtKB-KW"/>
</dbReference>
<dbReference type="EMBL" id="QQAZ01000001">
    <property type="protein sequence ID" value="RDI55334.1"/>
    <property type="molecule type" value="Genomic_DNA"/>
</dbReference>
<dbReference type="FunFam" id="3.40.50.300:FF:000216">
    <property type="entry name" value="Type VII secretion ATPase EccA"/>
    <property type="match status" value="1"/>
</dbReference>
<dbReference type="SUPFAM" id="SSF46689">
    <property type="entry name" value="Homeodomain-like"/>
    <property type="match status" value="1"/>
</dbReference>
<dbReference type="Gene3D" id="3.40.50.300">
    <property type="entry name" value="P-loop containing nucleotide triphosphate hydrolases"/>
    <property type="match status" value="1"/>
</dbReference>
<evidence type="ECO:0000256" key="8">
    <source>
        <dbReference type="ARBA" id="ARBA00023163"/>
    </source>
</evidence>
<keyword evidence="4" id="KW-0547">Nucleotide-binding</keyword>
<evidence type="ECO:0000256" key="7">
    <source>
        <dbReference type="ARBA" id="ARBA00023125"/>
    </source>
</evidence>
<dbReference type="Gene3D" id="1.10.8.60">
    <property type="match status" value="1"/>
</dbReference>
<dbReference type="InterPro" id="IPR023835">
    <property type="entry name" value="T7SS_EccA"/>
</dbReference>
<dbReference type="SMART" id="SM00382">
    <property type="entry name" value="AAA"/>
    <property type="match status" value="1"/>
</dbReference>
<dbReference type="Gene3D" id="1.25.40.10">
    <property type="entry name" value="Tetratricopeptide repeat domain"/>
    <property type="match status" value="1"/>
</dbReference>
<dbReference type="PRINTS" id="PR00819">
    <property type="entry name" value="CBXCFQXSUPER"/>
</dbReference>
<dbReference type="InterPro" id="IPR041627">
    <property type="entry name" value="AAA_lid_6"/>
</dbReference>
<evidence type="ECO:0000259" key="9">
    <source>
        <dbReference type="PROSITE" id="PS01124"/>
    </source>
</evidence>
<dbReference type="CDD" id="cd00009">
    <property type="entry name" value="AAA"/>
    <property type="match status" value="1"/>
</dbReference>
<dbReference type="SMART" id="SM00342">
    <property type="entry name" value="HTH_ARAC"/>
    <property type="match status" value="1"/>
</dbReference>
<organism evidence="10 11">
    <name type="scientific">Nocardia mexicana</name>
    <dbReference type="NCBI Taxonomy" id="279262"/>
    <lineage>
        <taxon>Bacteria</taxon>
        <taxon>Bacillati</taxon>
        <taxon>Actinomycetota</taxon>
        <taxon>Actinomycetes</taxon>
        <taxon>Mycobacteriales</taxon>
        <taxon>Nocardiaceae</taxon>
        <taxon>Nocardia</taxon>
    </lineage>
</organism>
<dbReference type="InterPro" id="IPR000641">
    <property type="entry name" value="CbxX/CfxQ"/>
</dbReference>
<dbReference type="InterPro" id="IPR018060">
    <property type="entry name" value="HTH_AraC"/>
</dbReference>
<dbReference type="GO" id="GO:0003700">
    <property type="term" value="F:DNA-binding transcription factor activity"/>
    <property type="evidence" value="ECO:0007669"/>
    <property type="project" value="InterPro"/>
</dbReference>
<gene>
    <name evidence="10" type="ORF">DFR68_101167</name>
</gene>
<comment type="similarity">
    <text evidence="2">Belongs to the CbxX/CfxQ family.</text>
</comment>
<proteinExistence type="inferred from homology"/>
<dbReference type="Pfam" id="PF00004">
    <property type="entry name" value="AAA"/>
    <property type="match status" value="1"/>
</dbReference>